<evidence type="ECO:0000313" key="2">
    <source>
        <dbReference type="EMBL" id="GAA2412824.1"/>
    </source>
</evidence>
<keyword evidence="3" id="KW-1185">Reference proteome</keyword>
<accession>A0ABN3ISQ9</accession>
<dbReference type="Proteomes" id="UP001501231">
    <property type="component" value="Unassembled WGS sequence"/>
</dbReference>
<feature type="transmembrane region" description="Helical" evidence="1">
    <location>
        <begin position="186"/>
        <end position="203"/>
    </location>
</feature>
<organism evidence="2 3">
    <name type="scientific">Actinomadura vinacea</name>
    <dbReference type="NCBI Taxonomy" id="115336"/>
    <lineage>
        <taxon>Bacteria</taxon>
        <taxon>Bacillati</taxon>
        <taxon>Actinomycetota</taxon>
        <taxon>Actinomycetes</taxon>
        <taxon>Streptosporangiales</taxon>
        <taxon>Thermomonosporaceae</taxon>
        <taxon>Actinomadura</taxon>
    </lineage>
</organism>
<dbReference type="RefSeq" id="WP_344588728.1">
    <property type="nucleotide sequence ID" value="NZ_BAAARW010000008.1"/>
</dbReference>
<dbReference type="EMBL" id="BAAARW010000008">
    <property type="protein sequence ID" value="GAA2412824.1"/>
    <property type="molecule type" value="Genomic_DNA"/>
</dbReference>
<keyword evidence="1" id="KW-0472">Membrane</keyword>
<protein>
    <submittedName>
        <fullName evidence="2">ABC transporter permease</fullName>
    </submittedName>
</protein>
<name>A0ABN3ISQ9_9ACTN</name>
<evidence type="ECO:0000256" key="1">
    <source>
        <dbReference type="SAM" id="Phobius"/>
    </source>
</evidence>
<feature type="transmembrane region" description="Helical" evidence="1">
    <location>
        <begin position="27"/>
        <end position="47"/>
    </location>
</feature>
<reference evidence="2 3" key="1">
    <citation type="journal article" date="2019" name="Int. J. Syst. Evol. Microbiol.">
        <title>The Global Catalogue of Microorganisms (GCM) 10K type strain sequencing project: providing services to taxonomists for standard genome sequencing and annotation.</title>
        <authorList>
            <consortium name="The Broad Institute Genomics Platform"/>
            <consortium name="The Broad Institute Genome Sequencing Center for Infectious Disease"/>
            <person name="Wu L."/>
            <person name="Ma J."/>
        </authorList>
    </citation>
    <scope>NUCLEOTIDE SEQUENCE [LARGE SCALE GENOMIC DNA]</scope>
    <source>
        <strain evidence="2 3">JCM 3325</strain>
    </source>
</reference>
<keyword evidence="1" id="KW-0812">Transmembrane</keyword>
<feature type="transmembrane region" description="Helical" evidence="1">
    <location>
        <begin position="115"/>
        <end position="139"/>
    </location>
</feature>
<keyword evidence="1" id="KW-1133">Transmembrane helix</keyword>
<evidence type="ECO:0000313" key="3">
    <source>
        <dbReference type="Proteomes" id="UP001501231"/>
    </source>
</evidence>
<feature type="transmembrane region" description="Helical" evidence="1">
    <location>
        <begin position="159"/>
        <end position="179"/>
    </location>
</feature>
<feature type="transmembrane region" description="Helical" evidence="1">
    <location>
        <begin position="240"/>
        <end position="261"/>
    </location>
</feature>
<feature type="transmembrane region" description="Helical" evidence="1">
    <location>
        <begin position="67"/>
        <end position="86"/>
    </location>
</feature>
<comment type="caution">
    <text evidence="2">The sequence shown here is derived from an EMBL/GenBank/DDBJ whole genome shotgun (WGS) entry which is preliminary data.</text>
</comment>
<proteinExistence type="predicted"/>
<gene>
    <name evidence="2" type="ORF">GCM10010191_22980</name>
</gene>
<sequence>MREERRLVPDVVAAEWLKLRTVRSTHIVFGTALVIMLLGVLLAWQATVIWDGLTPERRARFVLSEPAGVVCWAGGLCLGVWGVLAVTSEYRTGMIRTTLTAVPGRSAVLAAKAGVVGTAALAAGLVMTLVTFFATRLFIGDRPIPDYRTAVVSELPELLARASMLPVYALLGLGLAVLLRSTAGAIVGLTMPWYLLPIFTGFLPETWGKRISAFLPDSLPEQIAGGDNATSIFGTFLPPAVAVAVAVAYAALPLWAGAFVLNRRDA</sequence>